<dbReference type="InterPro" id="IPR013783">
    <property type="entry name" value="Ig-like_fold"/>
</dbReference>
<evidence type="ECO:0000259" key="3">
    <source>
        <dbReference type="Pfam" id="PF17936"/>
    </source>
</evidence>
<feature type="non-terminal residue" evidence="4">
    <location>
        <position position="1"/>
    </location>
</feature>
<organism evidence="4 5">
    <name type="scientific">Cellulomonas denverensis</name>
    <dbReference type="NCBI Taxonomy" id="264297"/>
    <lineage>
        <taxon>Bacteria</taxon>
        <taxon>Bacillati</taxon>
        <taxon>Actinomycetota</taxon>
        <taxon>Actinomycetes</taxon>
        <taxon>Micrococcales</taxon>
        <taxon>Cellulomonadaceae</taxon>
        <taxon>Cellulomonas</taxon>
    </lineage>
</organism>
<keyword evidence="2" id="KW-0472">Membrane</keyword>
<feature type="region of interest" description="Disordered" evidence="1">
    <location>
        <begin position="219"/>
        <end position="242"/>
    </location>
</feature>
<evidence type="ECO:0000313" key="5">
    <source>
        <dbReference type="Proteomes" id="UP000581206"/>
    </source>
</evidence>
<evidence type="ECO:0000256" key="1">
    <source>
        <dbReference type="SAM" id="MobiDB-lite"/>
    </source>
</evidence>
<dbReference type="GO" id="GO:0005975">
    <property type="term" value="P:carbohydrate metabolic process"/>
    <property type="evidence" value="ECO:0007669"/>
    <property type="project" value="UniProtKB-ARBA"/>
</dbReference>
<dbReference type="AlphaFoldDB" id="A0A7X6QY44"/>
<dbReference type="RefSeq" id="WP_247601781.1">
    <property type="nucleotide sequence ID" value="NZ_JAAXOX010000001.1"/>
</dbReference>
<feature type="compositionally biased region" description="Polar residues" evidence="1">
    <location>
        <begin position="231"/>
        <end position="242"/>
    </location>
</feature>
<dbReference type="Pfam" id="PF17936">
    <property type="entry name" value="Big_6"/>
    <property type="match status" value="4"/>
</dbReference>
<feature type="domain" description="Bacterial Ig" evidence="3">
    <location>
        <begin position="141"/>
        <end position="220"/>
    </location>
</feature>
<comment type="caution">
    <text evidence="4">The sequence shown here is derived from an EMBL/GenBank/DDBJ whole genome shotgun (WGS) entry which is preliminary data.</text>
</comment>
<keyword evidence="2" id="KW-0812">Transmembrane</keyword>
<evidence type="ECO:0000256" key="2">
    <source>
        <dbReference type="SAM" id="Phobius"/>
    </source>
</evidence>
<feature type="domain" description="Bacterial Ig" evidence="3">
    <location>
        <begin position="390"/>
        <end position="469"/>
    </location>
</feature>
<feature type="compositionally biased region" description="Polar residues" evidence="1">
    <location>
        <begin position="148"/>
        <end position="166"/>
    </location>
</feature>
<accession>A0A7X6QY44</accession>
<dbReference type="Proteomes" id="UP000581206">
    <property type="component" value="Unassembled WGS sequence"/>
</dbReference>
<feature type="domain" description="Bacterial Ig" evidence="3">
    <location>
        <begin position="233"/>
        <end position="303"/>
    </location>
</feature>
<proteinExistence type="predicted"/>
<feature type="compositionally biased region" description="Low complexity" evidence="1">
    <location>
        <begin position="50"/>
        <end position="67"/>
    </location>
</feature>
<reference evidence="4 5" key="1">
    <citation type="submission" date="2020-04" db="EMBL/GenBank/DDBJ databases">
        <title>MicrobeNet Type strains.</title>
        <authorList>
            <person name="Nicholson A.C."/>
        </authorList>
    </citation>
    <scope>NUCLEOTIDE SEQUENCE [LARGE SCALE GENOMIC DNA]</scope>
    <source>
        <strain evidence="4 5">ATCC BAA-788</strain>
    </source>
</reference>
<feature type="domain" description="Bacterial Ig" evidence="3">
    <location>
        <begin position="307"/>
        <end position="386"/>
    </location>
</feature>
<keyword evidence="5" id="KW-1185">Reference proteome</keyword>
<evidence type="ECO:0000313" key="4">
    <source>
        <dbReference type="EMBL" id="NKY21787.1"/>
    </source>
</evidence>
<dbReference type="EMBL" id="JAAXOX010000001">
    <property type="protein sequence ID" value="NKY21787.1"/>
    <property type="molecule type" value="Genomic_DNA"/>
</dbReference>
<name>A0A7X6QY44_9CELL</name>
<gene>
    <name evidence="4" type="ORF">HGA03_03805</name>
</gene>
<feature type="region of interest" description="Disordered" evidence="1">
    <location>
        <begin position="1"/>
        <end position="166"/>
    </location>
</feature>
<sequence>PETGEPIPGEWTDNGDGNWTFVPETPLTEGDKAEVVVTDPAGNESDPVGVVVDTTAPDAPVVPPTQGEKVEVEGVEEGATPSIVDPETGEPIPGEWTDNGGGSWTFTPETPLTEGDKAEVVVTDPAGNESDPVGVEIDTTAPDAPVLNPSNGSSVSGTAEPGSTVTLTDPTGTVLCTVTADRISGVFGCEFEPALADGLVVTGVATDAAGNVSDPASVVVDTSRPAPPALNPSNGSTISGTTVPGATVELTRVVTGEKLGTVVADEKGAFSVPFDPALVDGTVVGAIAIVATGNMSDQSMVVVDRVAPDAPVLKPSNGTHVSGSAEPASTVTLTGPDGAVLGTVVADATTGEFRVPFDPALPDGLVVTAVATDAAGNVSDPASVTVDAVAPEPPVVDETEGDKVTGCAEPGSTVNVYDSEGNLIGTGTAGEDCRFEIVLDPPQGPGSEIEVEVVDESGNVSERVRVTVKRQVVVTLSKDEVTAGDDLVVTATGLAGNEAAEIWLHSTPVRVAEVTTSADGTVQATITIPVNAAAGDHQVVVNGLESKAEGSAPLRVVAPVVPPVVVGSLAITGSELVMGLAGVTALLLTGGLLLALRRRQQKEEQA</sequence>
<keyword evidence="2" id="KW-1133">Transmembrane helix</keyword>
<dbReference type="Gene3D" id="2.60.40.10">
    <property type="entry name" value="Immunoglobulins"/>
    <property type="match status" value="6"/>
</dbReference>
<feature type="transmembrane region" description="Helical" evidence="2">
    <location>
        <begin position="576"/>
        <end position="596"/>
    </location>
</feature>
<protein>
    <submittedName>
        <fullName evidence="4">Ig-like domain repeat protein</fullName>
    </submittedName>
</protein>
<dbReference type="InterPro" id="IPR041498">
    <property type="entry name" value="Big_6"/>
</dbReference>